<name>A0A318TKI8_9BRAD</name>
<dbReference type="OrthoDB" id="8139509at2"/>
<reference evidence="2 3" key="1">
    <citation type="submission" date="2018-06" db="EMBL/GenBank/DDBJ databases">
        <title>Genomic Encyclopedia of Archaeal and Bacterial Type Strains, Phase II (KMG-II): from individual species to whole genera.</title>
        <authorList>
            <person name="Goeker M."/>
        </authorList>
    </citation>
    <scope>NUCLEOTIDE SEQUENCE [LARGE SCALE GENOMIC DNA]</scope>
    <source>
        <strain evidence="2 3">JCM 11668</strain>
    </source>
</reference>
<proteinExistence type="predicted"/>
<organism evidence="2 3">
    <name type="scientific">Rhodopseudomonas faecalis</name>
    <dbReference type="NCBI Taxonomy" id="99655"/>
    <lineage>
        <taxon>Bacteria</taxon>
        <taxon>Pseudomonadati</taxon>
        <taxon>Pseudomonadota</taxon>
        <taxon>Alphaproteobacteria</taxon>
        <taxon>Hyphomicrobiales</taxon>
        <taxon>Nitrobacteraceae</taxon>
        <taxon>Rhodopseudomonas</taxon>
    </lineage>
</organism>
<comment type="caution">
    <text evidence="2">The sequence shown here is derived from an EMBL/GenBank/DDBJ whole genome shotgun (WGS) entry which is preliminary data.</text>
</comment>
<dbReference type="EMBL" id="QJTI01000006">
    <property type="protein sequence ID" value="PYF03648.1"/>
    <property type="molecule type" value="Genomic_DNA"/>
</dbReference>
<evidence type="ECO:0000313" key="2">
    <source>
        <dbReference type="EMBL" id="PYF03648.1"/>
    </source>
</evidence>
<protein>
    <submittedName>
        <fullName evidence="2">Uncharacterized protein</fullName>
    </submittedName>
</protein>
<accession>A0A318TKI8</accession>
<keyword evidence="1" id="KW-0812">Transmembrane</keyword>
<dbReference type="RefSeq" id="WP_110780437.1">
    <property type="nucleotide sequence ID" value="NZ_QJTI01000006.1"/>
</dbReference>
<sequence length="136" mass="15162">MNYWIAAFTAAVAFIMGFAAGPQGTLLFLIVLAVALYLFWAEELGFKGALDRLGLNKLQPPVWQRSNWVQFQSTLTDQDKLVKAFAAALVLMAVKLMLPSHQGVVFLATIVVVGWFLFKIYDSDKDRDQADSAKFN</sequence>
<keyword evidence="1" id="KW-0472">Membrane</keyword>
<keyword evidence="3" id="KW-1185">Reference proteome</keyword>
<feature type="transmembrane region" description="Helical" evidence="1">
    <location>
        <begin position="104"/>
        <end position="121"/>
    </location>
</feature>
<dbReference type="AlphaFoldDB" id="A0A318TKI8"/>
<evidence type="ECO:0000313" key="3">
    <source>
        <dbReference type="Proteomes" id="UP000248148"/>
    </source>
</evidence>
<keyword evidence="1" id="KW-1133">Transmembrane helix</keyword>
<dbReference type="Proteomes" id="UP000248148">
    <property type="component" value="Unassembled WGS sequence"/>
</dbReference>
<gene>
    <name evidence="2" type="ORF">BJ122_106143</name>
</gene>
<evidence type="ECO:0000256" key="1">
    <source>
        <dbReference type="SAM" id="Phobius"/>
    </source>
</evidence>
<feature type="transmembrane region" description="Helical" evidence="1">
    <location>
        <begin position="29"/>
        <end position="50"/>
    </location>
</feature>